<sequence>MLGKHNIHQASGQHTGIKVTTCLLSSAISTNKACTFTYLFVIAHNDVATLVFSA</sequence>
<keyword evidence="2" id="KW-1185">Reference proteome</keyword>
<dbReference type="AlphaFoldDB" id="A0A9D4F0I8"/>
<name>A0A9D4F0I8_DREPO</name>
<protein>
    <submittedName>
        <fullName evidence="1">Uncharacterized protein</fullName>
    </submittedName>
</protein>
<dbReference type="EMBL" id="JAIWYP010000008">
    <property type="protein sequence ID" value="KAH3789089.1"/>
    <property type="molecule type" value="Genomic_DNA"/>
</dbReference>
<comment type="caution">
    <text evidence="1">The sequence shown here is derived from an EMBL/GenBank/DDBJ whole genome shotgun (WGS) entry which is preliminary data.</text>
</comment>
<accession>A0A9D4F0I8</accession>
<gene>
    <name evidence="1" type="ORF">DPMN_167258</name>
</gene>
<evidence type="ECO:0000313" key="2">
    <source>
        <dbReference type="Proteomes" id="UP000828390"/>
    </source>
</evidence>
<reference evidence="1" key="1">
    <citation type="journal article" date="2019" name="bioRxiv">
        <title>The Genome of the Zebra Mussel, Dreissena polymorpha: A Resource for Invasive Species Research.</title>
        <authorList>
            <person name="McCartney M.A."/>
            <person name="Auch B."/>
            <person name="Kono T."/>
            <person name="Mallez S."/>
            <person name="Zhang Y."/>
            <person name="Obille A."/>
            <person name="Becker A."/>
            <person name="Abrahante J.E."/>
            <person name="Garbe J."/>
            <person name="Badalamenti J.P."/>
            <person name="Herman A."/>
            <person name="Mangelson H."/>
            <person name="Liachko I."/>
            <person name="Sullivan S."/>
            <person name="Sone E.D."/>
            <person name="Koren S."/>
            <person name="Silverstein K.A.T."/>
            <person name="Beckman K.B."/>
            <person name="Gohl D.M."/>
        </authorList>
    </citation>
    <scope>NUCLEOTIDE SEQUENCE</scope>
    <source>
        <strain evidence="1">Duluth1</strain>
        <tissue evidence="1">Whole animal</tissue>
    </source>
</reference>
<proteinExistence type="predicted"/>
<dbReference type="Proteomes" id="UP000828390">
    <property type="component" value="Unassembled WGS sequence"/>
</dbReference>
<reference evidence="1" key="2">
    <citation type="submission" date="2020-11" db="EMBL/GenBank/DDBJ databases">
        <authorList>
            <person name="McCartney M.A."/>
            <person name="Auch B."/>
            <person name="Kono T."/>
            <person name="Mallez S."/>
            <person name="Becker A."/>
            <person name="Gohl D.M."/>
            <person name="Silverstein K.A.T."/>
            <person name="Koren S."/>
            <person name="Bechman K.B."/>
            <person name="Herman A."/>
            <person name="Abrahante J.E."/>
            <person name="Garbe J."/>
        </authorList>
    </citation>
    <scope>NUCLEOTIDE SEQUENCE</scope>
    <source>
        <strain evidence="1">Duluth1</strain>
        <tissue evidence="1">Whole animal</tissue>
    </source>
</reference>
<evidence type="ECO:0000313" key="1">
    <source>
        <dbReference type="EMBL" id="KAH3789089.1"/>
    </source>
</evidence>
<organism evidence="1 2">
    <name type="scientific">Dreissena polymorpha</name>
    <name type="common">Zebra mussel</name>
    <name type="synonym">Mytilus polymorpha</name>
    <dbReference type="NCBI Taxonomy" id="45954"/>
    <lineage>
        <taxon>Eukaryota</taxon>
        <taxon>Metazoa</taxon>
        <taxon>Spiralia</taxon>
        <taxon>Lophotrochozoa</taxon>
        <taxon>Mollusca</taxon>
        <taxon>Bivalvia</taxon>
        <taxon>Autobranchia</taxon>
        <taxon>Heteroconchia</taxon>
        <taxon>Euheterodonta</taxon>
        <taxon>Imparidentia</taxon>
        <taxon>Neoheterodontei</taxon>
        <taxon>Myida</taxon>
        <taxon>Dreissenoidea</taxon>
        <taxon>Dreissenidae</taxon>
        <taxon>Dreissena</taxon>
    </lineage>
</organism>